<dbReference type="SUPFAM" id="SSF55874">
    <property type="entry name" value="ATPase domain of HSP90 chaperone/DNA topoisomerase II/histidine kinase"/>
    <property type="match status" value="1"/>
</dbReference>
<gene>
    <name evidence="18" type="ORF">APR42_05630</name>
</gene>
<organism evidence="18 19">
    <name type="scientific">Salegentibacter mishustinae</name>
    <dbReference type="NCBI Taxonomy" id="270918"/>
    <lineage>
        <taxon>Bacteria</taxon>
        <taxon>Pseudomonadati</taxon>
        <taxon>Bacteroidota</taxon>
        <taxon>Flavobacteriia</taxon>
        <taxon>Flavobacteriales</taxon>
        <taxon>Flavobacteriaceae</taxon>
        <taxon>Salegentibacter</taxon>
    </lineage>
</organism>
<dbReference type="GO" id="GO:0000155">
    <property type="term" value="F:phosphorelay sensor kinase activity"/>
    <property type="evidence" value="ECO:0007669"/>
    <property type="project" value="InterPro"/>
</dbReference>
<dbReference type="PROSITE" id="PS50109">
    <property type="entry name" value="HIS_KIN"/>
    <property type="match status" value="1"/>
</dbReference>
<evidence type="ECO:0000256" key="6">
    <source>
        <dbReference type="ARBA" id="ARBA00022777"/>
    </source>
</evidence>
<dbReference type="Gene3D" id="1.10.287.130">
    <property type="match status" value="1"/>
</dbReference>
<sequence>MKNLYCIVLIIFSLATISCGLDREQEDIYTIGFVQAMTTDNWRKEMNRAMKVEASMHPNLNLEIKDAHNDVERQIAQVEDFIEKRVDVLIVSPIQSVPITPVIEKAMNAGIPTIVIDRKIEGSNYTAYVGANNVEIGENAANYIISNSTPGKELKLIEITGLQASSPAYERSRGFRKVISKQENIEVVGTIAGDWEKTSVNKDLQSLLDSIEAPDFIFAHNDRMAMGAWEVARSENLTDSIQIIGVDGLFGPSGGIQLVKENILAATVLYPTGGAEAIKLATQLLAGDNIEKNNILNTVVIDKVNVDIMQNQFNKMNQQQNDIEQQQSVIKEQLATYNSQNYLLKIMVVLFILLLLLGLWAVYLVFKLKKRKRRLELNNRKIITQRNQIEKFAEQLEVSNEVKINFFTALSHEFKTPLTLITSAIESLGQNPNKQLKDFAYETSLISKNSGRLLRLINELLDFRKLESGSFRLKPLKTNLYEFIENIYEDFKSEALKKSIDLKLESNIKEVMVYIDRDMMDKVFFNMLSNAFKFTPKNGQINISIEEIGEDKVEVRFKDSGIGIPKEDFNKIFDPFRQAGNNAKPSSGLGLYITRQFVELHKGKISVSSHQGTEFKIELLKGKDHLAAYEFVEDTLEIEKEVSAKELESNYIPEELSQSIDENAETILIIEDNTDLSYLLKKKLLVDYKVELSDGTDALEKALEIIPDVIICDLNLPEKSGFEICKELKSDLRTSHIPTLILTALSDEESRLKALKAGADSYITKPFNFEILKESLRSALFNREKLRYYYTNKIDQVKDNKFEDSEQAFLKELNSLIEKNLKQTGFNVEDLAHQLGISRVQLYRKVKAIMGISISDYINAQRLSKAKSLLQETNLNISEIAYEVGYASPGYFSTSFKNKYGTSPKQFRS</sequence>
<dbReference type="InterPro" id="IPR018060">
    <property type="entry name" value="HTH_AraC"/>
</dbReference>
<dbReference type="SUPFAM" id="SSF47384">
    <property type="entry name" value="Homodimeric domain of signal transducing histidine kinase"/>
    <property type="match status" value="1"/>
</dbReference>
<dbReference type="PANTHER" id="PTHR43547">
    <property type="entry name" value="TWO-COMPONENT HISTIDINE KINASE"/>
    <property type="match status" value="1"/>
</dbReference>
<dbReference type="SUPFAM" id="SSF53822">
    <property type="entry name" value="Periplasmic binding protein-like I"/>
    <property type="match status" value="1"/>
</dbReference>
<comment type="catalytic activity">
    <reaction evidence="1">
        <text>ATP + protein L-histidine = ADP + protein N-phospho-L-histidine.</text>
        <dbReference type="EC" id="2.7.13.3"/>
    </reaction>
</comment>
<keyword evidence="14" id="KW-0472">Membrane</keyword>
<evidence type="ECO:0000313" key="19">
    <source>
        <dbReference type="Proteomes" id="UP000051643"/>
    </source>
</evidence>
<dbReference type="InterPro" id="IPR003594">
    <property type="entry name" value="HATPase_dom"/>
</dbReference>
<dbReference type="Pfam" id="PF02518">
    <property type="entry name" value="HATPase_c"/>
    <property type="match status" value="1"/>
</dbReference>
<evidence type="ECO:0000256" key="8">
    <source>
        <dbReference type="ARBA" id="ARBA00023012"/>
    </source>
</evidence>
<dbReference type="SMART" id="SM00387">
    <property type="entry name" value="HATPase_c"/>
    <property type="match status" value="1"/>
</dbReference>
<keyword evidence="3 12" id="KW-0597">Phosphoprotein</keyword>
<feature type="coiled-coil region" evidence="13">
    <location>
        <begin position="306"/>
        <end position="336"/>
    </location>
</feature>
<keyword evidence="6" id="KW-0418">Kinase</keyword>
<dbReference type="SMART" id="SM00448">
    <property type="entry name" value="REC"/>
    <property type="match status" value="1"/>
</dbReference>
<dbReference type="PROSITE" id="PS51257">
    <property type="entry name" value="PROKAR_LIPOPROTEIN"/>
    <property type="match status" value="1"/>
</dbReference>
<protein>
    <recommendedName>
        <fullName evidence="2">histidine kinase</fullName>
        <ecNumber evidence="2">2.7.13.3</ecNumber>
    </recommendedName>
</protein>
<dbReference type="EMBL" id="LKTP01000023">
    <property type="protein sequence ID" value="KRG28268.1"/>
    <property type="molecule type" value="Genomic_DNA"/>
</dbReference>
<dbReference type="AlphaFoldDB" id="A0A0Q9Z5S0"/>
<dbReference type="Gene3D" id="1.10.10.60">
    <property type="entry name" value="Homeodomain-like"/>
    <property type="match status" value="2"/>
</dbReference>
<keyword evidence="14" id="KW-0812">Transmembrane</keyword>
<evidence type="ECO:0000259" key="17">
    <source>
        <dbReference type="PROSITE" id="PS50110"/>
    </source>
</evidence>
<dbReference type="CDD" id="cd06308">
    <property type="entry name" value="PBP1_sensor_kinase-like"/>
    <property type="match status" value="1"/>
</dbReference>
<evidence type="ECO:0000256" key="11">
    <source>
        <dbReference type="ARBA" id="ARBA00023163"/>
    </source>
</evidence>
<accession>A0A0Q9Z5S0</accession>
<comment type="caution">
    <text evidence="18">The sequence shown here is derived from an EMBL/GenBank/DDBJ whole genome shotgun (WGS) entry which is preliminary data.</text>
</comment>
<evidence type="ECO:0000256" key="12">
    <source>
        <dbReference type="PROSITE-ProRule" id="PRU00169"/>
    </source>
</evidence>
<dbReference type="InterPro" id="IPR025997">
    <property type="entry name" value="SBP_2_dom"/>
</dbReference>
<evidence type="ECO:0000259" key="15">
    <source>
        <dbReference type="PROSITE" id="PS01124"/>
    </source>
</evidence>
<dbReference type="EC" id="2.7.13.3" evidence="2"/>
<evidence type="ECO:0000256" key="7">
    <source>
        <dbReference type="ARBA" id="ARBA00022840"/>
    </source>
</evidence>
<dbReference type="SMART" id="SM00388">
    <property type="entry name" value="HisKA"/>
    <property type="match status" value="1"/>
</dbReference>
<feature type="transmembrane region" description="Helical" evidence="14">
    <location>
        <begin position="342"/>
        <end position="366"/>
    </location>
</feature>
<dbReference type="SUPFAM" id="SSF46689">
    <property type="entry name" value="Homeodomain-like"/>
    <property type="match status" value="1"/>
</dbReference>
<evidence type="ECO:0000256" key="13">
    <source>
        <dbReference type="SAM" id="Coils"/>
    </source>
</evidence>
<dbReference type="CDD" id="cd00082">
    <property type="entry name" value="HisKA"/>
    <property type="match status" value="1"/>
</dbReference>
<dbReference type="InterPro" id="IPR011006">
    <property type="entry name" value="CheY-like_superfamily"/>
</dbReference>
<dbReference type="InterPro" id="IPR009057">
    <property type="entry name" value="Homeodomain-like_sf"/>
</dbReference>
<feature type="domain" description="HTH araC/xylS-type" evidence="15">
    <location>
        <begin position="811"/>
        <end position="909"/>
    </location>
</feature>
<name>A0A0Q9Z5S0_9FLAO</name>
<dbReference type="InterPro" id="IPR036097">
    <property type="entry name" value="HisK_dim/P_sf"/>
</dbReference>
<feature type="modified residue" description="4-aspartylphosphate" evidence="12">
    <location>
        <position position="713"/>
    </location>
</feature>
<keyword evidence="7" id="KW-0067">ATP-binding</keyword>
<keyword evidence="13" id="KW-0175">Coiled coil</keyword>
<dbReference type="STRING" id="270918.APR42_05630"/>
<dbReference type="GO" id="GO:0043565">
    <property type="term" value="F:sequence-specific DNA binding"/>
    <property type="evidence" value="ECO:0007669"/>
    <property type="project" value="InterPro"/>
</dbReference>
<dbReference type="RefSeq" id="WP_057481940.1">
    <property type="nucleotide sequence ID" value="NZ_BMWR01000001.1"/>
</dbReference>
<dbReference type="InterPro" id="IPR001789">
    <property type="entry name" value="Sig_transdc_resp-reg_receiver"/>
</dbReference>
<dbReference type="InterPro" id="IPR005467">
    <property type="entry name" value="His_kinase_dom"/>
</dbReference>
<dbReference type="OrthoDB" id="1522078at2"/>
<keyword evidence="5" id="KW-0547">Nucleotide-binding</keyword>
<evidence type="ECO:0000256" key="5">
    <source>
        <dbReference type="ARBA" id="ARBA00022741"/>
    </source>
</evidence>
<dbReference type="Proteomes" id="UP000051643">
    <property type="component" value="Unassembled WGS sequence"/>
</dbReference>
<dbReference type="InterPro" id="IPR018062">
    <property type="entry name" value="HTH_AraC-typ_CS"/>
</dbReference>
<dbReference type="Pfam" id="PF00512">
    <property type="entry name" value="HisKA"/>
    <property type="match status" value="1"/>
</dbReference>
<dbReference type="InterPro" id="IPR004358">
    <property type="entry name" value="Sig_transdc_His_kin-like_C"/>
</dbReference>
<keyword evidence="19" id="KW-1185">Reference proteome</keyword>
<dbReference type="Pfam" id="PF13407">
    <property type="entry name" value="Peripla_BP_4"/>
    <property type="match status" value="1"/>
</dbReference>
<keyword evidence="10" id="KW-0238">DNA-binding</keyword>
<keyword evidence="9" id="KW-0805">Transcription regulation</keyword>
<evidence type="ECO:0000256" key="3">
    <source>
        <dbReference type="ARBA" id="ARBA00022553"/>
    </source>
</evidence>
<dbReference type="FunFam" id="3.30.565.10:FF:000037">
    <property type="entry name" value="Hybrid sensor histidine kinase/response regulator"/>
    <property type="match status" value="1"/>
</dbReference>
<dbReference type="Gene3D" id="3.40.50.2300">
    <property type="match status" value="3"/>
</dbReference>
<dbReference type="Pfam" id="PF12833">
    <property type="entry name" value="HTH_18"/>
    <property type="match status" value="1"/>
</dbReference>
<evidence type="ECO:0000256" key="1">
    <source>
        <dbReference type="ARBA" id="ARBA00000085"/>
    </source>
</evidence>
<dbReference type="InterPro" id="IPR003661">
    <property type="entry name" value="HisK_dim/P_dom"/>
</dbReference>
<evidence type="ECO:0000256" key="2">
    <source>
        <dbReference type="ARBA" id="ARBA00012438"/>
    </source>
</evidence>
<dbReference type="PANTHER" id="PTHR43547:SF2">
    <property type="entry name" value="HYBRID SIGNAL TRANSDUCTION HISTIDINE KINASE C"/>
    <property type="match status" value="1"/>
</dbReference>
<keyword evidence="14" id="KW-1133">Transmembrane helix</keyword>
<dbReference type="PROSITE" id="PS01124">
    <property type="entry name" value="HTH_ARAC_FAMILY_2"/>
    <property type="match status" value="1"/>
</dbReference>
<dbReference type="PROSITE" id="PS50110">
    <property type="entry name" value="RESPONSE_REGULATORY"/>
    <property type="match status" value="1"/>
</dbReference>
<feature type="domain" description="Response regulatory" evidence="17">
    <location>
        <begin position="666"/>
        <end position="780"/>
    </location>
</feature>
<evidence type="ECO:0000313" key="18">
    <source>
        <dbReference type="EMBL" id="KRG28268.1"/>
    </source>
</evidence>
<evidence type="ECO:0000256" key="9">
    <source>
        <dbReference type="ARBA" id="ARBA00023015"/>
    </source>
</evidence>
<feature type="domain" description="Histidine kinase" evidence="16">
    <location>
        <begin position="409"/>
        <end position="623"/>
    </location>
</feature>
<dbReference type="PRINTS" id="PR00344">
    <property type="entry name" value="BCTRLSENSOR"/>
</dbReference>
<reference evidence="18" key="1">
    <citation type="submission" date="2015-10" db="EMBL/GenBank/DDBJ databases">
        <title>Draft genome sequence of Salegentibacter mishustinae KCTC 12263.</title>
        <authorList>
            <person name="Lin W."/>
            <person name="Zheng Q."/>
        </authorList>
    </citation>
    <scope>NUCLEOTIDE SEQUENCE [LARGE SCALE GENOMIC DNA]</scope>
    <source>
        <strain evidence="18">KCTC 12263</strain>
    </source>
</reference>
<evidence type="ECO:0000259" key="16">
    <source>
        <dbReference type="PROSITE" id="PS50109"/>
    </source>
</evidence>
<proteinExistence type="predicted"/>
<dbReference type="Gene3D" id="3.30.565.10">
    <property type="entry name" value="Histidine kinase-like ATPase, C-terminal domain"/>
    <property type="match status" value="1"/>
</dbReference>
<keyword evidence="11" id="KW-0804">Transcription</keyword>
<dbReference type="InterPro" id="IPR028082">
    <property type="entry name" value="Peripla_BP_I"/>
</dbReference>
<dbReference type="CDD" id="cd17574">
    <property type="entry name" value="REC_OmpR"/>
    <property type="match status" value="1"/>
</dbReference>
<keyword evidence="4" id="KW-0808">Transferase</keyword>
<evidence type="ECO:0000256" key="10">
    <source>
        <dbReference type="ARBA" id="ARBA00023125"/>
    </source>
</evidence>
<dbReference type="GO" id="GO:0005524">
    <property type="term" value="F:ATP binding"/>
    <property type="evidence" value="ECO:0007669"/>
    <property type="project" value="UniProtKB-KW"/>
</dbReference>
<dbReference type="PROSITE" id="PS00041">
    <property type="entry name" value="HTH_ARAC_FAMILY_1"/>
    <property type="match status" value="1"/>
</dbReference>
<evidence type="ECO:0000256" key="14">
    <source>
        <dbReference type="SAM" id="Phobius"/>
    </source>
</evidence>
<evidence type="ECO:0000256" key="4">
    <source>
        <dbReference type="ARBA" id="ARBA00022679"/>
    </source>
</evidence>
<dbReference type="SMART" id="SM00342">
    <property type="entry name" value="HTH_ARAC"/>
    <property type="match status" value="1"/>
</dbReference>
<keyword evidence="8" id="KW-0902">Two-component regulatory system</keyword>
<dbReference type="Pfam" id="PF00072">
    <property type="entry name" value="Response_reg"/>
    <property type="match status" value="1"/>
</dbReference>
<dbReference type="InterPro" id="IPR036890">
    <property type="entry name" value="HATPase_C_sf"/>
</dbReference>
<dbReference type="SUPFAM" id="SSF52172">
    <property type="entry name" value="CheY-like"/>
    <property type="match status" value="1"/>
</dbReference>
<dbReference type="GO" id="GO:0003700">
    <property type="term" value="F:DNA-binding transcription factor activity"/>
    <property type="evidence" value="ECO:0007669"/>
    <property type="project" value="InterPro"/>
</dbReference>